<proteinExistence type="predicted"/>
<feature type="compositionally biased region" description="Basic and acidic residues" evidence="1">
    <location>
        <begin position="110"/>
        <end position="120"/>
    </location>
</feature>
<feature type="region of interest" description="Disordered" evidence="1">
    <location>
        <begin position="103"/>
        <end position="127"/>
    </location>
</feature>
<keyword evidence="3" id="KW-1185">Reference proteome</keyword>
<evidence type="ECO:0000256" key="1">
    <source>
        <dbReference type="SAM" id="MobiDB-lite"/>
    </source>
</evidence>
<dbReference type="Proteomes" id="UP000625682">
    <property type="component" value="Unassembled WGS sequence"/>
</dbReference>
<reference evidence="2" key="1">
    <citation type="journal article" date="2014" name="Int. J. Syst. Evol. Microbiol.">
        <title>Complete genome sequence of Corynebacterium casei LMG S-19264T (=DSM 44701T), isolated from a smear-ripened cheese.</title>
        <authorList>
            <consortium name="US DOE Joint Genome Institute (JGI-PGF)"/>
            <person name="Walter F."/>
            <person name="Albersmeier A."/>
            <person name="Kalinowski J."/>
            <person name="Ruckert C."/>
        </authorList>
    </citation>
    <scope>NUCLEOTIDE SEQUENCE</scope>
    <source>
        <strain evidence="2">CGMCC 4.7272</strain>
    </source>
</reference>
<organism evidence="2 3">
    <name type="scientific">Streptomyces lacrimifluminis</name>
    <dbReference type="NCBI Taxonomy" id="1500077"/>
    <lineage>
        <taxon>Bacteria</taxon>
        <taxon>Bacillati</taxon>
        <taxon>Actinomycetota</taxon>
        <taxon>Actinomycetes</taxon>
        <taxon>Kitasatosporales</taxon>
        <taxon>Streptomycetaceae</taxon>
        <taxon>Streptomyces</taxon>
    </lineage>
</organism>
<comment type="caution">
    <text evidence="2">The sequence shown here is derived from an EMBL/GenBank/DDBJ whole genome shotgun (WGS) entry which is preliminary data.</text>
</comment>
<reference evidence="2" key="2">
    <citation type="submission" date="2020-09" db="EMBL/GenBank/DDBJ databases">
        <authorList>
            <person name="Sun Q."/>
            <person name="Zhou Y."/>
        </authorList>
    </citation>
    <scope>NUCLEOTIDE SEQUENCE</scope>
    <source>
        <strain evidence="2">CGMCC 4.7272</strain>
    </source>
</reference>
<evidence type="ECO:0000313" key="3">
    <source>
        <dbReference type="Proteomes" id="UP000625682"/>
    </source>
</evidence>
<dbReference type="AlphaFoldDB" id="A0A917P337"/>
<accession>A0A917P337</accession>
<protein>
    <submittedName>
        <fullName evidence="2">Uncharacterized protein</fullName>
    </submittedName>
</protein>
<feature type="region of interest" description="Disordered" evidence="1">
    <location>
        <begin position="1"/>
        <end position="39"/>
    </location>
</feature>
<evidence type="ECO:0000313" key="2">
    <source>
        <dbReference type="EMBL" id="GGJ57734.1"/>
    </source>
</evidence>
<name>A0A917P337_9ACTN</name>
<gene>
    <name evidence="2" type="ORF">GCM10012282_63800</name>
</gene>
<sequence length="127" mass="13303">MPSSSSYGRAPQPYATGPDALRPAASGSPHVGPGLIRPGPTYVRVRLRTDGRPDGHAFDRRPVRLMAWTCVYTARPNAPGGAGGPAPPGGLRAYCVDKASYEALSPGDGQRGDAVDEHPGRPGQFLR</sequence>
<dbReference type="EMBL" id="BMMU01000027">
    <property type="protein sequence ID" value="GGJ57734.1"/>
    <property type="molecule type" value="Genomic_DNA"/>
</dbReference>